<protein>
    <submittedName>
        <fullName evidence="6">Carbohydrate kinase</fullName>
    </submittedName>
</protein>
<evidence type="ECO:0000259" key="4">
    <source>
        <dbReference type="Pfam" id="PF00370"/>
    </source>
</evidence>
<reference evidence="6 7" key="1">
    <citation type="submission" date="2023-01" db="EMBL/GenBank/DDBJ databases">
        <title>Genome sequence resource and annotation of Enterobacter ludwigii, an economically important pathogen of seedling wilt with strawberry.</title>
        <authorList>
            <person name="Xie Y."/>
        </authorList>
    </citation>
    <scope>NUCLEOTIDE SEQUENCE [LARGE SCALE GENOMIC DNA]</scope>
    <source>
        <strain evidence="6 7">CM-TZ4</strain>
    </source>
</reference>
<keyword evidence="3 6" id="KW-0418">Kinase</keyword>
<feature type="domain" description="Carbohydrate kinase FGGY N-terminal" evidence="4">
    <location>
        <begin position="8"/>
        <end position="253"/>
    </location>
</feature>
<evidence type="ECO:0000313" key="7">
    <source>
        <dbReference type="Proteomes" id="UP001210538"/>
    </source>
</evidence>
<dbReference type="RefSeq" id="WP_059305617.1">
    <property type="nucleotide sequence ID" value="NZ_CP116347.1"/>
</dbReference>
<comment type="similarity">
    <text evidence="1">Belongs to the FGGY kinase family.</text>
</comment>
<dbReference type="InterPro" id="IPR018485">
    <property type="entry name" value="FGGY_C"/>
</dbReference>
<dbReference type="PIRSF" id="PIRSF000538">
    <property type="entry name" value="GlpK"/>
    <property type="match status" value="1"/>
</dbReference>
<dbReference type="PANTHER" id="PTHR43095">
    <property type="entry name" value="SUGAR KINASE"/>
    <property type="match status" value="1"/>
</dbReference>
<proteinExistence type="inferred from homology"/>
<dbReference type="SUPFAM" id="SSF53067">
    <property type="entry name" value="Actin-like ATPase domain"/>
    <property type="match status" value="2"/>
</dbReference>
<dbReference type="InterPro" id="IPR000577">
    <property type="entry name" value="Carb_kinase_FGGY"/>
</dbReference>
<dbReference type="InterPro" id="IPR043129">
    <property type="entry name" value="ATPase_NBD"/>
</dbReference>
<organism evidence="6 7">
    <name type="scientific">Enterobacter ludwigii</name>
    <dbReference type="NCBI Taxonomy" id="299767"/>
    <lineage>
        <taxon>Bacteria</taxon>
        <taxon>Pseudomonadati</taxon>
        <taxon>Pseudomonadota</taxon>
        <taxon>Gammaproteobacteria</taxon>
        <taxon>Enterobacterales</taxon>
        <taxon>Enterobacteriaceae</taxon>
        <taxon>Enterobacter</taxon>
        <taxon>Enterobacter cloacae complex</taxon>
    </lineage>
</organism>
<feature type="domain" description="Carbohydrate kinase FGGY C-terminal" evidence="5">
    <location>
        <begin position="263"/>
        <end position="443"/>
    </location>
</feature>
<evidence type="ECO:0000256" key="3">
    <source>
        <dbReference type="ARBA" id="ARBA00022777"/>
    </source>
</evidence>
<dbReference type="InterPro" id="IPR050406">
    <property type="entry name" value="FGGY_Carb_Kinase"/>
</dbReference>
<evidence type="ECO:0000259" key="5">
    <source>
        <dbReference type="Pfam" id="PF02782"/>
    </source>
</evidence>
<name>A0AAX3LBG2_9ENTR</name>
<dbReference type="PANTHER" id="PTHR43095:SF3">
    <property type="entry name" value="L-XYLULOSE_3-KETO-L-GULONATE KINASE"/>
    <property type="match status" value="1"/>
</dbReference>
<dbReference type="EMBL" id="CP116347">
    <property type="protein sequence ID" value="WCE13461.1"/>
    <property type="molecule type" value="Genomic_DNA"/>
</dbReference>
<sequence length="501" mass="54966">MSEKEPFWLGIDCGGTYLKAGLYTSQGQEVCIERRAVATLSPHAGHAERDMHQLWQQCHTTVALLLKNADIGGAQIKGVGISAQGKGLFLLDKHDQPLGNAILSSDRRALEIVQRWQQDGIPEKLYPHTRQTLWTGHPASLLRWVKENEPHRYQQIGCVMMAHDYLRWCLTGVKGCEESNISESNLYNMNTGQYDQQLTRWLGIDEIDGALPPIVGSAEMCGEITAQAAALTGLAAGTPVVGGLFDVVSTAICAGLHDDSTLNAVMGTWAVTSGIANGIGHNEPYPYVYGRYVHPQHYIVHEASPTSSGNLEWLTTQWGDMSFDAINQAVASLPKAGSDLLFLPFLYGSNAGLEMTCGFYGMQALHTRAHLLQAVYEGVVFSHMTHLNRMLARFTHVQALRVTGGPAHSDVWMQMLADVSGLAIELPQVEETGCSGAALAALVGTGVYPDFRTAQQAVRHHIRVITPDKHAHAAYQRKYQRYQLLISALQGYHAHVKEHDL</sequence>
<dbReference type="Pfam" id="PF00370">
    <property type="entry name" value="FGGY_N"/>
    <property type="match status" value="1"/>
</dbReference>
<accession>A0AAX3LBG2</accession>
<dbReference type="GO" id="GO:0005975">
    <property type="term" value="P:carbohydrate metabolic process"/>
    <property type="evidence" value="ECO:0007669"/>
    <property type="project" value="InterPro"/>
</dbReference>
<dbReference type="GO" id="GO:0016301">
    <property type="term" value="F:kinase activity"/>
    <property type="evidence" value="ECO:0007669"/>
    <property type="project" value="UniProtKB-KW"/>
</dbReference>
<dbReference type="Gene3D" id="3.30.420.40">
    <property type="match status" value="2"/>
</dbReference>
<keyword evidence="7" id="KW-1185">Reference proteome</keyword>
<dbReference type="AlphaFoldDB" id="A0AAX3LBG2"/>
<keyword evidence="2" id="KW-0808">Transferase</keyword>
<dbReference type="Proteomes" id="UP001210538">
    <property type="component" value="Chromosome"/>
</dbReference>
<dbReference type="CDD" id="cd07802">
    <property type="entry name" value="ASKHA_NBD_FGGY_EcLyxK-like"/>
    <property type="match status" value="1"/>
</dbReference>
<evidence type="ECO:0000256" key="1">
    <source>
        <dbReference type="ARBA" id="ARBA00009156"/>
    </source>
</evidence>
<evidence type="ECO:0000313" key="6">
    <source>
        <dbReference type="EMBL" id="WCE13461.1"/>
    </source>
</evidence>
<gene>
    <name evidence="6" type="ORF">PHA72_00750</name>
</gene>
<dbReference type="InterPro" id="IPR018484">
    <property type="entry name" value="FGGY_N"/>
</dbReference>
<dbReference type="Pfam" id="PF02782">
    <property type="entry name" value="FGGY_C"/>
    <property type="match status" value="1"/>
</dbReference>
<evidence type="ECO:0000256" key="2">
    <source>
        <dbReference type="ARBA" id="ARBA00022679"/>
    </source>
</evidence>